<evidence type="ECO:0000256" key="5">
    <source>
        <dbReference type="ARBA" id="ARBA00022989"/>
    </source>
</evidence>
<dbReference type="AlphaFoldDB" id="A0A0K8MAK4"/>
<dbReference type="PANTHER" id="PTHR23512">
    <property type="entry name" value="MAJOR FACILITATOR SUPERFAMILY DOMAIN-CONTAINING PROTEIN 1"/>
    <property type="match status" value="1"/>
</dbReference>
<evidence type="ECO:0000256" key="12">
    <source>
        <dbReference type="ARBA" id="ARBA00044891"/>
    </source>
</evidence>
<organism evidence="27 28">
    <name type="scientific">Caedimonas varicaedens</name>
    <dbReference type="NCBI Taxonomy" id="1629334"/>
    <lineage>
        <taxon>Bacteria</taxon>
        <taxon>Pseudomonadati</taxon>
        <taxon>Pseudomonadota</taxon>
        <taxon>Alphaproteobacteria</taxon>
        <taxon>Holosporales</taxon>
        <taxon>Caedimonadaceae</taxon>
        <taxon>Caedimonas</taxon>
    </lineage>
</organism>
<evidence type="ECO:0000256" key="13">
    <source>
        <dbReference type="ARBA" id="ARBA00044893"/>
    </source>
</evidence>
<comment type="catalytic activity">
    <reaction evidence="9">
        <text>L-histidyl-glycine(out) = L-histidyl-glycine(in)</text>
        <dbReference type="Rhea" id="RHEA:79395"/>
        <dbReference type="ChEBI" id="CHEBI:229957"/>
    </reaction>
</comment>
<evidence type="ECO:0000256" key="9">
    <source>
        <dbReference type="ARBA" id="ARBA00044878"/>
    </source>
</evidence>
<evidence type="ECO:0000256" key="14">
    <source>
        <dbReference type="ARBA" id="ARBA00044898"/>
    </source>
</evidence>
<evidence type="ECO:0000256" key="21">
    <source>
        <dbReference type="ARBA" id="ARBA00044985"/>
    </source>
</evidence>
<evidence type="ECO:0000256" key="4">
    <source>
        <dbReference type="ARBA" id="ARBA00022692"/>
    </source>
</evidence>
<comment type="function">
    <text evidence="23">Lysosomal dipeptide uniporter that selectively exports lysine, arginine or histidine-containing dipeptides with a net positive charge from the lysosome lumen into the cytosol. Could play a role in a specific type of protein O-glycosylation indirectly regulating macrophages migration and tissue invasion. Also essential for liver homeostasis.</text>
</comment>
<comment type="catalytic activity">
    <reaction evidence="17">
        <text>L-arginyl-glycine(out) = L-arginyl-glycine(in)</text>
        <dbReference type="Rhea" id="RHEA:79391"/>
        <dbReference type="ChEBI" id="CHEBI:229955"/>
    </reaction>
</comment>
<feature type="transmembrane region" description="Helical" evidence="25">
    <location>
        <begin position="312"/>
        <end position="335"/>
    </location>
</feature>
<feature type="transmembrane region" description="Helical" evidence="25">
    <location>
        <begin position="391"/>
        <end position="413"/>
    </location>
</feature>
<comment type="catalytic activity">
    <reaction evidence="8">
        <text>L-lysyl-L-alanine(out) = L-lysyl-L-alanine(in)</text>
        <dbReference type="Rhea" id="RHEA:79399"/>
        <dbReference type="ChEBI" id="CHEBI:229954"/>
    </reaction>
</comment>
<accession>A0A0K8MAK4</accession>
<evidence type="ECO:0000256" key="15">
    <source>
        <dbReference type="ARBA" id="ARBA00044899"/>
    </source>
</evidence>
<keyword evidence="6 25" id="KW-0472">Membrane</keyword>
<comment type="similarity">
    <text evidence="2">Belongs to the major facilitator superfamily.</text>
</comment>
<evidence type="ECO:0000256" key="7">
    <source>
        <dbReference type="ARBA" id="ARBA00023228"/>
    </source>
</evidence>
<protein>
    <recommendedName>
        <fullName evidence="21">Lysosomal dipeptide transporter MFSD1</fullName>
    </recommendedName>
    <alternativeName>
        <fullName evidence="22">Major facilitator superfamily domain-containing protein 1</fullName>
    </alternativeName>
</protein>
<dbReference type="InterPro" id="IPR011701">
    <property type="entry name" value="MFS"/>
</dbReference>
<evidence type="ECO:0000256" key="19">
    <source>
        <dbReference type="ARBA" id="ARBA00044919"/>
    </source>
</evidence>
<evidence type="ECO:0000313" key="28">
    <source>
        <dbReference type="Proteomes" id="UP000036771"/>
    </source>
</evidence>
<comment type="catalytic activity">
    <reaction evidence="19">
        <text>L-alanyl-L-lysine(out) = L-alanyl-L-lysine(in)</text>
        <dbReference type="Rhea" id="RHEA:79415"/>
        <dbReference type="ChEBI" id="CHEBI:192470"/>
    </reaction>
</comment>
<dbReference type="Gene3D" id="1.20.1250.20">
    <property type="entry name" value="MFS general substrate transporter like domains"/>
    <property type="match status" value="2"/>
</dbReference>
<feature type="transmembrane region" description="Helical" evidence="25">
    <location>
        <begin position="263"/>
        <end position="281"/>
    </location>
</feature>
<dbReference type="PROSITE" id="PS50850">
    <property type="entry name" value="MFS"/>
    <property type="match status" value="1"/>
</dbReference>
<feature type="transmembrane region" description="Helical" evidence="25">
    <location>
        <begin position="82"/>
        <end position="100"/>
    </location>
</feature>
<feature type="transmembrane region" description="Helical" evidence="25">
    <location>
        <begin position="141"/>
        <end position="160"/>
    </location>
</feature>
<keyword evidence="28" id="KW-1185">Reference proteome</keyword>
<evidence type="ECO:0000256" key="23">
    <source>
        <dbReference type="ARBA" id="ARBA00045709"/>
    </source>
</evidence>
<name>A0A0K8MAK4_9PROT</name>
<dbReference type="PANTHER" id="PTHR23512:SF3">
    <property type="entry name" value="MAJOR FACILITATOR SUPERFAMILY DOMAIN-CONTAINING PROTEIN 1"/>
    <property type="match status" value="1"/>
</dbReference>
<feature type="transmembrane region" description="Helical" evidence="25">
    <location>
        <begin position="221"/>
        <end position="243"/>
    </location>
</feature>
<comment type="catalytic activity">
    <reaction evidence="20">
        <text>L-lysyl-glycine(out) = L-lysyl-glycine(in)</text>
        <dbReference type="Rhea" id="RHEA:79407"/>
        <dbReference type="ChEBI" id="CHEBI:191202"/>
    </reaction>
</comment>
<feature type="transmembrane region" description="Helical" evidence="25">
    <location>
        <begin position="347"/>
        <end position="371"/>
    </location>
</feature>
<comment type="catalytic activity">
    <reaction evidence="14">
        <text>L-aspartyl-L-lysine(out) = L-aspartyl-L-lysine(in)</text>
        <dbReference type="Rhea" id="RHEA:79411"/>
        <dbReference type="ChEBI" id="CHEBI:229953"/>
    </reaction>
</comment>
<dbReference type="Proteomes" id="UP000036771">
    <property type="component" value="Unassembled WGS sequence"/>
</dbReference>
<comment type="catalytic activity">
    <reaction evidence="12">
        <text>L-lysyl-L-alpha-amino acid(out) = L-lysyl-L-alpha-amino acid(in)</text>
        <dbReference type="Rhea" id="RHEA:79387"/>
        <dbReference type="ChEBI" id="CHEBI:229965"/>
    </reaction>
</comment>
<feature type="transmembrane region" description="Helical" evidence="25">
    <location>
        <begin position="112"/>
        <end position="129"/>
    </location>
</feature>
<evidence type="ECO:0000256" key="16">
    <source>
        <dbReference type="ARBA" id="ARBA00044900"/>
    </source>
</evidence>
<dbReference type="InterPro" id="IPR052187">
    <property type="entry name" value="MFSD1"/>
</dbReference>
<evidence type="ECO:0000256" key="20">
    <source>
        <dbReference type="ARBA" id="ARBA00044924"/>
    </source>
</evidence>
<dbReference type="Pfam" id="PF07690">
    <property type="entry name" value="MFS_1"/>
    <property type="match status" value="1"/>
</dbReference>
<dbReference type="EMBL" id="BBVC01000007">
    <property type="protein sequence ID" value="GAO97535.1"/>
    <property type="molecule type" value="Genomic_DNA"/>
</dbReference>
<reference evidence="27 28" key="1">
    <citation type="submission" date="2015-03" db="EMBL/GenBank/DDBJ databases">
        <title>Caedibacter varicaedens, whole genome shotgun sequence.</title>
        <authorList>
            <person name="Suzuki H."/>
            <person name="Dapper A.L."/>
            <person name="Gibson A.K."/>
            <person name="Jackson C."/>
            <person name="Lee H."/>
            <person name="Pejaver V.R."/>
            <person name="Doak T."/>
            <person name="Lynch M."/>
        </authorList>
    </citation>
    <scope>NUCLEOTIDE SEQUENCE [LARGE SCALE GENOMIC DNA]</scope>
</reference>
<feature type="transmembrane region" description="Helical" evidence="25">
    <location>
        <begin position="288"/>
        <end position="306"/>
    </location>
</feature>
<evidence type="ECO:0000256" key="2">
    <source>
        <dbReference type="ARBA" id="ARBA00008335"/>
    </source>
</evidence>
<keyword evidence="3" id="KW-0813">Transport</keyword>
<dbReference type="GO" id="GO:0005765">
    <property type="term" value="C:lysosomal membrane"/>
    <property type="evidence" value="ECO:0007669"/>
    <property type="project" value="UniProtKB-SubCell"/>
</dbReference>
<comment type="subcellular location">
    <subcellularLocation>
        <location evidence="1">Lysosome membrane</location>
        <topology evidence="1">Multi-pass membrane protein</topology>
    </subcellularLocation>
</comment>
<proteinExistence type="inferred from homology"/>
<comment type="catalytic activity">
    <reaction evidence="16">
        <text>L-lysyl-L-lysine(out) = L-lysyl-L-lysine(in)</text>
        <dbReference type="Rhea" id="RHEA:79403"/>
        <dbReference type="ChEBI" id="CHEBI:229956"/>
    </reaction>
</comment>
<comment type="catalytic activity">
    <reaction evidence="11">
        <text>L-alpha-aminoacyl-L-histidine(out) = L-alpha-aminoacyl-L-histidine(in)</text>
        <dbReference type="Rhea" id="RHEA:79375"/>
        <dbReference type="ChEBI" id="CHEBI:229967"/>
    </reaction>
</comment>
<evidence type="ECO:0000256" key="17">
    <source>
        <dbReference type="ARBA" id="ARBA00044903"/>
    </source>
</evidence>
<evidence type="ECO:0000313" key="27">
    <source>
        <dbReference type="EMBL" id="GAO97535.1"/>
    </source>
</evidence>
<dbReference type="SUPFAM" id="SSF103473">
    <property type="entry name" value="MFS general substrate transporter"/>
    <property type="match status" value="1"/>
</dbReference>
<feature type="domain" description="Major facilitator superfamily (MFS) profile" evidence="26">
    <location>
        <begin position="13"/>
        <end position="418"/>
    </location>
</feature>
<sequence>MNSFKLQKKPARIYYLAWIAISLFYFYQYILRVSPGVMVVELRQTFKLTAEEFSSLGAIYLYAYSLLQIPLGFILDRMGIRRVIILSILTCLAGTCFFAFAKNIWMLQAGRFLIGIGSAPAFICALKLVSDYLPEKDRGLLMGATLSIGTIGALLSGNLLVTVLENSGWQNSLLFCVVLGGIILAIVLMLVPASSARTTVGDFPLVHLREGLRVIFKQKEILIYAIIAIGVYTPLCVLADLWGTAFLMEKFSLERAQAAQTSLYMYGGLTIGSLLVPWYSAKWGNFRETIQVCAIGLICSILALLYLKGIAIWQLTILLTLIGIFCGAEMVCFTGAAHYTASAYSGLALGVVNTLNMLGGALVQQLIGWYLDFQWKGRYGADGARLYGPEELTAAFSLLLILIAVCCFLTVMLPKREKTRKPLASPSRG</sequence>
<evidence type="ECO:0000256" key="6">
    <source>
        <dbReference type="ARBA" id="ARBA00023136"/>
    </source>
</evidence>
<evidence type="ECO:0000256" key="11">
    <source>
        <dbReference type="ARBA" id="ARBA00044884"/>
    </source>
</evidence>
<evidence type="ECO:0000256" key="3">
    <source>
        <dbReference type="ARBA" id="ARBA00022448"/>
    </source>
</evidence>
<keyword evidence="4 25" id="KW-0812">Transmembrane</keyword>
<feature type="transmembrane region" description="Helical" evidence="25">
    <location>
        <begin position="12"/>
        <end position="30"/>
    </location>
</feature>
<comment type="catalytic activity">
    <reaction evidence="10">
        <text>L-alpha-aminoacyl-L-arginine(out) = L-alpha-aminoacyl-L-arginine(in)</text>
        <dbReference type="Rhea" id="RHEA:79367"/>
        <dbReference type="ChEBI" id="CHEBI:229968"/>
    </reaction>
</comment>
<evidence type="ECO:0000256" key="1">
    <source>
        <dbReference type="ARBA" id="ARBA00004155"/>
    </source>
</evidence>
<comment type="subunit">
    <text evidence="24">Homodimer. Interacts with lysosomal protein GLMP (via lumenal domain); the interaction starts while both proteins are still in the endoplasmic reticulum and is required for stabilization of MFSD1 in lysosomes but has no direct effect on its targeting to lysosomes or transporter activity.</text>
</comment>
<feature type="transmembrane region" description="Helical" evidence="25">
    <location>
        <begin position="172"/>
        <end position="191"/>
    </location>
</feature>
<dbReference type="InterPro" id="IPR020846">
    <property type="entry name" value="MFS_dom"/>
</dbReference>
<evidence type="ECO:0000256" key="18">
    <source>
        <dbReference type="ARBA" id="ARBA00044912"/>
    </source>
</evidence>
<dbReference type="GO" id="GO:0022857">
    <property type="term" value="F:transmembrane transporter activity"/>
    <property type="evidence" value="ECO:0007669"/>
    <property type="project" value="InterPro"/>
</dbReference>
<keyword evidence="7" id="KW-0458">Lysosome</keyword>
<keyword evidence="5 25" id="KW-1133">Transmembrane helix</keyword>
<comment type="catalytic activity">
    <reaction evidence="15">
        <text>L-arginyl-L-alpha-amino acid(out) = L-arginyl-L-alpha-amino acid(in)</text>
        <dbReference type="Rhea" id="RHEA:79371"/>
        <dbReference type="ChEBI" id="CHEBI:84315"/>
    </reaction>
</comment>
<evidence type="ECO:0000256" key="22">
    <source>
        <dbReference type="ARBA" id="ARBA00045018"/>
    </source>
</evidence>
<dbReference type="InterPro" id="IPR036259">
    <property type="entry name" value="MFS_trans_sf"/>
</dbReference>
<evidence type="ECO:0000256" key="10">
    <source>
        <dbReference type="ARBA" id="ARBA00044881"/>
    </source>
</evidence>
<dbReference type="OrthoDB" id="9794076at2"/>
<comment type="catalytic activity">
    <reaction evidence="18">
        <text>L-histidyl-L-alpha-amino acid(out) = L-histidyl-L-alpha-amino acid(in)</text>
        <dbReference type="Rhea" id="RHEA:79379"/>
        <dbReference type="ChEBI" id="CHEBI:229964"/>
    </reaction>
</comment>
<evidence type="ECO:0000256" key="25">
    <source>
        <dbReference type="SAM" id="Phobius"/>
    </source>
</evidence>
<evidence type="ECO:0000256" key="24">
    <source>
        <dbReference type="ARBA" id="ARBA00046376"/>
    </source>
</evidence>
<gene>
    <name evidence="27" type="primary">sauU_1</name>
    <name evidence="27" type="ORF">Cva_00170</name>
</gene>
<evidence type="ECO:0000259" key="26">
    <source>
        <dbReference type="PROSITE" id="PS50850"/>
    </source>
</evidence>
<feature type="transmembrane region" description="Helical" evidence="25">
    <location>
        <begin position="53"/>
        <end position="75"/>
    </location>
</feature>
<comment type="catalytic activity">
    <reaction evidence="13">
        <text>L-alpha-aminoacyl-L-lysine(out) = L-alpha-aminoacyl-L-lysine(in)</text>
        <dbReference type="Rhea" id="RHEA:79383"/>
        <dbReference type="ChEBI" id="CHEBI:229966"/>
    </reaction>
</comment>
<evidence type="ECO:0000256" key="8">
    <source>
        <dbReference type="ARBA" id="ARBA00044876"/>
    </source>
</evidence>
<comment type="caution">
    <text evidence="27">The sequence shown here is derived from an EMBL/GenBank/DDBJ whole genome shotgun (WGS) entry which is preliminary data.</text>
</comment>